<dbReference type="OrthoDB" id="1489355at2"/>
<accession>A0A3L7ZLJ3</accession>
<proteinExistence type="predicted"/>
<protein>
    <submittedName>
        <fullName evidence="1">T9SS C-terminal target domain-containing protein</fullName>
    </submittedName>
</protein>
<organism evidence="1 2">
    <name type="scientific">Parabacteroides distasonis</name>
    <dbReference type="NCBI Taxonomy" id="823"/>
    <lineage>
        <taxon>Bacteria</taxon>
        <taxon>Pseudomonadati</taxon>
        <taxon>Bacteroidota</taxon>
        <taxon>Bacteroidia</taxon>
        <taxon>Bacteroidales</taxon>
        <taxon>Tannerellaceae</taxon>
        <taxon>Parabacteroides</taxon>
    </lineage>
</organism>
<gene>
    <name evidence="1" type="ORF">D7V78_13975</name>
</gene>
<comment type="caution">
    <text evidence="1">The sequence shown here is derived from an EMBL/GenBank/DDBJ whole genome shotgun (WGS) entry which is preliminary data.</text>
</comment>
<reference evidence="1 2" key="1">
    <citation type="submission" date="2018-09" db="EMBL/GenBank/DDBJ databases">
        <title>Murine metabolic-syndrome-specific gut microbial biobank.</title>
        <authorList>
            <person name="Liu C."/>
        </authorList>
    </citation>
    <scope>NUCLEOTIDE SEQUENCE [LARGE SCALE GENOMIC DNA]</scope>
    <source>
        <strain evidence="1 2">8-P5</strain>
    </source>
</reference>
<dbReference type="Proteomes" id="UP000278164">
    <property type="component" value="Unassembled WGS sequence"/>
</dbReference>
<name>A0A3L7ZLJ3_PARDI</name>
<evidence type="ECO:0000313" key="2">
    <source>
        <dbReference type="Proteomes" id="UP000278164"/>
    </source>
</evidence>
<dbReference type="EMBL" id="RAYI01000028">
    <property type="protein sequence ID" value="RLT72785.1"/>
    <property type="molecule type" value="Genomic_DNA"/>
</dbReference>
<sequence length="187" mass="20873">MSYGNSVNGNSDTWCTSHSGNYFSIESDYDLNSYEVRLKKYPGLQVVMTTTASKGQNTLNYMLSQGWYTMEARLLGCKNGDWVTTGEVEAVDCSSNYSFSLTPNPATNVVTLTLDDVNTPDPRVPATFTVAEGGKYEVQIWSETALMKKYTFDRPTVDIPVSDLRSGRYFVLVIVNGKKLTQQLIIR</sequence>
<evidence type="ECO:0000313" key="1">
    <source>
        <dbReference type="EMBL" id="RLT72785.1"/>
    </source>
</evidence>
<dbReference type="AlphaFoldDB" id="A0A3L7ZLJ3"/>